<evidence type="ECO:0000313" key="3">
    <source>
        <dbReference type="Proteomes" id="UP000051386"/>
    </source>
</evidence>
<evidence type="ECO:0000313" key="2">
    <source>
        <dbReference type="EMBL" id="KRG72780.1"/>
    </source>
</evidence>
<reference evidence="2 3" key="1">
    <citation type="submission" date="2015-05" db="EMBL/GenBank/DDBJ databases">
        <title>Genome sequencing and analysis of members of genus Stenotrophomonas.</title>
        <authorList>
            <person name="Patil P.P."/>
            <person name="Midha S."/>
            <person name="Patil P.B."/>
        </authorList>
    </citation>
    <scope>NUCLEOTIDE SEQUENCE [LARGE SCALE GENOMIC DNA]</scope>
    <source>
        <strain evidence="2 3">DSM 21508</strain>
    </source>
</reference>
<gene>
    <name evidence="2" type="ORF">ABB28_14000</name>
</gene>
<feature type="transmembrane region" description="Helical" evidence="1">
    <location>
        <begin position="87"/>
        <end position="109"/>
    </location>
</feature>
<evidence type="ECO:0000256" key="1">
    <source>
        <dbReference type="SAM" id="Phobius"/>
    </source>
</evidence>
<name>A0A0R0CS15_9GAMM</name>
<proteinExistence type="predicted"/>
<dbReference type="Proteomes" id="UP000051386">
    <property type="component" value="Unassembled WGS sequence"/>
</dbReference>
<dbReference type="PATRIC" id="fig|517011.3.peg.2721"/>
<dbReference type="EMBL" id="LDJK01000066">
    <property type="protein sequence ID" value="KRG72780.1"/>
    <property type="molecule type" value="Genomic_DNA"/>
</dbReference>
<dbReference type="RefSeq" id="WP_123700395.1">
    <property type="nucleotide sequence ID" value="NZ_JANUEG010000002.1"/>
</dbReference>
<dbReference type="AlphaFoldDB" id="A0A0R0CS15"/>
<keyword evidence="1" id="KW-0472">Membrane</keyword>
<keyword evidence="1" id="KW-0812">Transmembrane</keyword>
<organism evidence="2 3">
    <name type="scientific">Stenotrophomonas chelatiphaga</name>
    <dbReference type="NCBI Taxonomy" id="517011"/>
    <lineage>
        <taxon>Bacteria</taxon>
        <taxon>Pseudomonadati</taxon>
        <taxon>Pseudomonadota</taxon>
        <taxon>Gammaproteobacteria</taxon>
        <taxon>Lysobacterales</taxon>
        <taxon>Lysobacteraceae</taxon>
        <taxon>Stenotrophomonas</taxon>
    </lineage>
</organism>
<keyword evidence="3" id="KW-1185">Reference proteome</keyword>
<evidence type="ECO:0008006" key="4">
    <source>
        <dbReference type="Google" id="ProtNLM"/>
    </source>
</evidence>
<keyword evidence="1" id="KW-1133">Transmembrane helix</keyword>
<dbReference type="InterPro" id="IPR045644">
    <property type="entry name" value="DUF6404"/>
</dbReference>
<sequence length="126" mass="13916">MNTSTPPISERYPPQVRHALQQLDAAGVKRSMSAPPLYRLFWRLGWGVAPPILTGFATNVLTTGAWFGIGWGTVMWLMLWRSTGMTGLGMVTTAVLAGLAFGVLMAVMLRYQRQRLGLPLWKDIAP</sequence>
<accession>A0A0R0CS15</accession>
<dbReference type="Pfam" id="PF19942">
    <property type="entry name" value="DUF6404"/>
    <property type="match status" value="1"/>
</dbReference>
<comment type="caution">
    <text evidence="2">The sequence shown here is derived from an EMBL/GenBank/DDBJ whole genome shotgun (WGS) entry which is preliminary data.</text>
</comment>
<protein>
    <recommendedName>
        <fullName evidence="4">Transmembrane protein</fullName>
    </recommendedName>
</protein>
<feature type="transmembrane region" description="Helical" evidence="1">
    <location>
        <begin position="40"/>
        <end position="67"/>
    </location>
</feature>